<dbReference type="EMBL" id="BQNB010013845">
    <property type="protein sequence ID" value="GJT20923.1"/>
    <property type="molecule type" value="Genomic_DNA"/>
</dbReference>
<reference evidence="2" key="1">
    <citation type="journal article" date="2022" name="Int. J. Mol. Sci.">
        <title>Draft Genome of Tanacetum Coccineum: Genomic Comparison of Closely Related Tanacetum-Family Plants.</title>
        <authorList>
            <person name="Yamashiro T."/>
            <person name="Shiraishi A."/>
            <person name="Nakayama K."/>
            <person name="Satake H."/>
        </authorList>
    </citation>
    <scope>NUCLEOTIDE SEQUENCE</scope>
</reference>
<evidence type="ECO:0000256" key="1">
    <source>
        <dbReference type="SAM" id="MobiDB-lite"/>
    </source>
</evidence>
<accession>A0ABQ5C4H7</accession>
<feature type="region of interest" description="Disordered" evidence="1">
    <location>
        <begin position="1"/>
        <end position="54"/>
    </location>
</feature>
<evidence type="ECO:0008006" key="4">
    <source>
        <dbReference type="Google" id="ProtNLM"/>
    </source>
</evidence>
<gene>
    <name evidence="2" type="ORF">Tco_0890860</name>
</gene>
<feature type="compositionally biased region" description="Low complexity" evidence="1">
    <location>
        <begin position="1"/>
        <end position="22"/>
    </location>
</feature>
<reference evidence="2" key="2">
    <citation type="submission" date="2022-01" db="EMBL/GenBank/DDBJ databases">
        <authorList>
            <person name="Yamashiro T."/>
            <person name="Shiraishi A."/>
            <person name="Satake H."/>
            <person name="Nakayama K."/>
        </authorList>
    </citation>
    <scope>NUCLEOTIDE SEQUENCE</scope>
</reference>
<comment type="caution">
    <text evidence="2">The sequence shown here is derived from an EMBL/GenBank/DDBJ whole genome shotgun (WGS) entry which is preliminary data.</text>
</comment>
<evidence type="ECO:0000313" key="2">
    <source>
        <dbReference type="EMBL" id="GJT20923.1"/>
    </source>
</evidence>
<sequence>MRTRSQSRNQNRPQQQAPPVVVEPFNFEEPFDMAANGAGGAGPPPAGGGGLPVPDLQNWRNTFYNGLTLRHRDTINVAAGGTFMKRRPEECYDLIENMTAHHNDWDTSAQRMSHRVLSLSSNPKIAIPLDSNDEIIS</sequence>
<organism evidence="2 3">
    <name type="scientific">Tanacetum coccineum</name>
    <dbReference type="NCBI Taxonomy" id="301880"/>
    <lineage>
        <taxon>Eukaryota</taxon>
        <taxon>Viridiplantae</taxon>
        <taxon>Streptophyta</taxon>
        <taxon>Embryophyta</taxon>
        <taxon>Tracheophyta</taxon>
        <taxon>Spermatophyta</taxon>
        <taxon>Magnoliopsida</taxon>
        <taxon>eudicotyledons</taxon>
        <taxon>Gunneridae</taxon>
        <taxon>Pentapetalae</taxon>
        <taxon>asterids</taxon>
        <taxon>campanulids</taxon>
        <taxon>Asterales</taxon>
        <taxon>Asteraceae</taxon>
        <taxon>Asteroideae</taxon>
        <taxon>Anthemideae</taxon>
        <taxon>Anthemidinae</taxon>
        <taxon>Tanacetum</taxon>
    </lineage>
</organism>
<dbReference type="Proteomes" id="UP001151760">
    <property type="component" value="Unassembled WGS sequence"/>
</dbReference>
<name>A0ABQ5C4H7_9ASTR</name>
<proteinExistence type="predicted"/>
<keyword evidence="3" id="KW-1185">Reference proteome</keyword>
<protein>
    <recommendedName>
        <fullName evidence="4">Reverse transcriptase domain-containing protein</fullName>
    </recommendedName>
</protein>
<evidence type="ECO:0000313" key="3">
    <source>
        <dbReference type="Proteomes" id="UP001151760"/>
    </source>
</evidence>
<feature type="compositionally biased region" description="Gly residues" evidence="1">
    <location>
        <begin position="37"/>
        <end position="51"/>
    </location>
</feature>